<feature type="region of interest" description="Disordered" evidence="1">
    <location>
        <begin position="1"/>
        <end position="55"/>
    </location>
</feature>
<evidence type="ECO:0000313" key="2">
    <source>
        <dbReference type="EMBL" id="KAL0190917.1"/>
    </source>
</evidence>
<feature type="compositionally biased region" description="Polar residues" evidence="1">
    <location>
        <begin position="45"/>
        <end position="55"/>
    </location>
</feature>
<evidence type="ECO:0008006" key="4">
    <source>
        <dbReference type="Google" id="ProtNLM"/>
    </source>
</evidence>
<proteinExistence type="predicted"/>
<dbReference type="EMBL" id="JAMKFB020000006">
    <property type="protein sequence ID" value="KAL0190917.1"/>
    <property type="molecule type" value="Genomic_DNA"/>
</dbReference>
<feature type="compositionally biased region" description="Basic residues" evidence="1">
    <location>
        <begin position="17"/>
        <end position="31"/>
    </location>
</feature>
<dbReference type="Proteomes" id="UP001529510">
    <property type="component" value="Unassembled WGS sequence"/>
</dbReference>
<evidence type="ECO:0000313" key="3">
    <source>
        <dbReference type="Proteomes" id="UP001529510"/>
    </source>
</evidence>
<keyword evidence="3" id="KW-1185">Reference proteome</keyword>
<accession>A0ABD0QYT8</accession>
<feature type="region of interest" description="Disordered" evidence="1">
    <location>
        <begin position="74"/>
        <end position="110"/>
    </location>
</feature>
<evidence type="ECO:0000256" key="1">
    <source>
        <dbReference type="SAM" id="MobiDB-lite"/>
    </source>
</evidence>
<protein>
    <recommendedName>
        <fullName evidence="4">Breast cancer protein 1</fullName>
    </recommendedName>
</protein>
<organism evidence="2 3">
    <name type="scientific">Cirrhinus mrigala</name>
    <name type="common">Mrigala</name>
    <dbReference type="NCBI Taxonomy" id="683832"/>
    <lineage>
        <taxon>Eukaryota</taxon>
        <taxon>Metazoa</taxon>
        <taxon>Chordata</taxon>
        <taxon>Craniata</taxon>
        <taxon>Vertebrata</taxon>
        <taxon>Euteleostomi</taxon>
        <taxon>Actinopterygii</taxon>
        <taxon>Neopterygii</taxon>
        <taxon>Teleostei</taxon>
        <taxon>Ostariophysi</taxon>
        <taxon>Cypriniformes</taxon>
        <taxon>Cyprinidae</taxon>
        <taxon>Labeoninae</taxon>
        <taxon>Labeonini</taxon>
        <taxon>Cirrhinus</taxon>
    </lineage>
</organism>
<feature type="non-terminal residue" evidence="2">
    <location>
        <position position="1"/>
    </location>
</feature>
<sequence>RGFYTEKLPEMDSKLKTQVHPKHNRLKRAKTQKTSENFTGCGKNPTYSTETTESISFSDDNCKGKLFADAAIPTDDKDSSALPPTSPDLPTASLRKEVHHSQTVQKVSQMQNEVTTTGYLKRSKLTLKRMSSNMSLQMVPIAAERERGSRDKSLKPEMDHFRADKEVLSSCLQINTSDKDLLMDEPEVNTGQIPESTKHGTGQALTLITSRAAQHICKESTPHVKPLKEMV</sequence>
<reference evidence="2 3" key="1">
    <citation type="submission" date="2024-05" db="EMBL/GenBank/DDBJ databases">
        <title>Genome sequencing and assembly of Indian major carp, Cirrhinus mrigala (Hamilton, 1822).</title>
        <authorList>
            <person name="Mohindra V."/>
            <person name="Chowdhury L.M."/>
            <person name="Lal K."/>
            <person name="Jena J.K."/>
        </authorList>
    </citation>
    <scope>NUCLEOTIDE SEQUENCE [LARGE SCALE GENOMIC DNA]</scope>
    <source>
        <strain evidence="2">CM1030</strain>
        <tissue evidence="2">Blood</tissue>
    </source>
</reference>
<feature type="compositionally biased region" description="Polar residues" evidence="1">
    <location>
        <begin position="101"/>
        <end position="110"/>
    </location>
</feature>
<feature type="non-terminal residue" evidence="2">
    <location>
        <position position="231"/>
    </location>
</feature>
<comment type="caution">
    <text evidence="2">The sequence shown here is derived from an EMBL/GenBank/DDBJ whole genome shotgun (WGS) entry which is preliminary data.</text>
</comment>
<gene>
    <name evidence="2" type="ORF">M9458_013615</name>
</gene>
<dbReference type="AlphaFoldDB" id="A0ABD0QYT8"/>
<name>A0ABD0QYT8_CIRMR</name>